<reference evidence="3 4" key="1">
    <citation type="submission" date="2011-10" db="EMBL/GenBank/DDBJ databases">
        <authorList>
            <person name="Genoscope - CEA"/>
        </authorList>
    </citation>
    <scope>NUCLEOTIDE SEQUENCE [LARGE SCALE GENOMIC DNA]</scope>
    <source>
        <strain evidence="3 4">RCC 1105</strain>
    </source>
</reference>
<dbReference type="EMBL" id="FO082273">
    <property type="protein sequence ID" value="CCO17324.1"/>
    <property type="molecule type" value="Genomic_DNA"/>
</dbReference>
<keyword evidence="4" id="KW-1185">Reference proteome</keyword>
<dbReference type="GeneID" id="19015120"/>
<keyword evidence="2" id="KW-1133">Transmembrane helix</keyword>
<dbReference type="AlphaFoldDB" id="K8EH44"/>
<evidence type="ECO:0000313" key="4">
    <source>
        <dbReference type="Proteomes" id="UP000198341"/>
    </source>
</evidence>
<name>K8EH44_9CHLO</name>
<sequence length="328" mass="38162">MTMMLDVFVHRVQTIFLQIAFVAFASIAIFSWLCLGVFAICVENFKPFLRFVFDACVNGLWRMWRLVFESAVTSVRFLLFFGRRREEEVKEEEEEDEEETPEQQQKRSSSSKTENIHLLKAPLEKLLQTHPEIFSFHISPHLDKNISNFAACSRECFEASIKAKSRLPTLPEEISNIRTVQMCKLALDRGLDVNNRQNIHALIRGNGANSLKNPNATIAIIRHLVRERPIVKEKILKRDPECVRNAAYNHTDKVVKYLVEQCEAKFDESACLWASLLGNIKALRYLREVKNCPWNKVDCMRAAYGCEDAYKRRKICEWIEKQPYNSRV</sequence>
<feature type="compositionally biased region" description="Acidic residues" evidence="1">
    <location>
        <begin position="90"/>
        <end position="101"/>
    </location>
</feature>
<evidence type="ECO:0000256" key="1">
    <source>
        <dbReference type="SAM" id="MobiDB-lite"/>
    </source>
</evidence>
<evidence type="ECO:0000256" key="2">
    <source>
        <dbReference type="SAM" id="Phobius"/>
    </source>
</evidence>
<accession>K8EH44</accession>
<gene>
    <name evidence="3" type="ORF">Bathy06g01400</name>
</gene>
<keyword evidence="2" id="KW-0812">Transmembrane</keyword>
<feature type="transmembrane region" description="Helical" evidence="2">
    <location>
        <begin position="15"/>
        <end position="42"/>
    </location>
</feature>
<feature type="region of interest" description="Disordered" evidence="1">
    <location>
        <begin position="90"/>
        <end position="113"/>
    </location>
</feature>
<dbReference type="Proteomes" id="UP000198341">
    <property type="component" value="Chromosome 6"/>
</dbReference>
<dbReference type="SUPFAM" id="SSF140860">
    <property type="entry name" value="Pseudo ankyrin repeat-like"/>
    <property type="match status" value="1"/>
</dbReference>
<keyword evidence="2" id="KW-0472">Membrane</keyword>
<evidence type="ECO:0000313" key="3">
    <source>
        <dbReference type="EMBL" id="CCO17324.1"/>
    </source>
</evidence>
<protein>
    <submittedName>
        <fullName evidence="3">Uncharacterized protein</fullName>
    </submittedName>
</protein>
<dbReference type="KEGG" id="bpg:Bathy06g01400"/>
<proteinExistence type="predicted"/>
<organism evidence="3 4">
    <name type="scientific">Bathycoccus prasinos</name>
    <dbReference type="NCBI Taxonomy" id="41875"/>
    <lineage>
        <taxon>Eukaryota</taxon>
        <taxon>Viridiplantae</taxon>
        <taxon>Chlorophyta</taxon>
        <taxon>Mamiellophyceae</taxon>
        <taxon>Mamiellales</taxon>
        <taxon>Bathycoccaceae</taxon>
        <taxon>Bathycoccus</taxon>
    </lineage>
</organism>
<dbReference type="RefSeq" id="XP_007512724.1">
    <property type="nucleotide sequence ID" value="XM_007512662.1"/>
</dbReference>